<accession>A0A6L6PBV2</accession>
<proteinExistence type="predicted"/>
<dbReference type="InterPro" id="IPR045538">
    <property type="entry name" value="CIS_TMP"/>
</dbReference>
<keyword evidence="2" id="KW-1185">Reference proteome</keyword>
<dbReference type="Proteomes" id="UP000475582">
    <property type="component" value="Unassembled WGS sequence"/>
</dbReference>
<dbReference type="OrthoDB" id="499748at2"/>
<name>A0A6L6PBV2_9BURK</name>
<dbReference type="Pfam" id="PF19268">
    <property type="entry name" value="CIS_TMP"/>
    <property type="match status" value="2"/>
</dbReference>
<dbReference type="RefSeq" id="WP_155461653.1">
    <property type="nucleotide sequence ID" value="NZ_WNKY01000001.1"/>
</dbReference>
<gene>
    <name evidence="1" type="ORF">GM676_01790</name>
</gene>
<evidence type="ECO:0000313" key="1">
    <source>
        <dbReference type="EMBL" id="MTV36313.1"/>
    </source>
</evidence>
<comment type="caution">
    <text evidence="1">The sequence shown here is derived from an EMBL/GenBank/DDBJ whole genome shotgun (WGS) entry which is preliminary data.</text>
</comment>
<reference evidence="1 2" key="1">
    <citation type="submission" date="2019-11" db="EMBL/GenBank/DDBJ databases">
        <title>Type strains purchased from KCTC, JCM and DSMZ.</title>
        <authorList>
            <person name="Lu H."/>
        </authorList>
    </citation>
    <scope>NUCLEOTIDE SEQUENCE [LARGE SCALE GENOMIC DNA]</scope>
    <source>
        <strain evidence="1 2">KCTC 22382</strain>
    </source>
</reference>
<protein>
    <submittedName>
        <fullName evidence="1">Uncharacterized protein</fullName>
    </submittedName>
</protein>
<evidence type="ECO:0000313" key="2">
    <source>
        <dbReference type="Proteomes" id="UP000475582"/>
    </source>
</evidence>
<organism evidence="1 2">
    <name type="scientific">Duganella radicis</name>
    <dbReference type="NCBI Taxonomy" id="551988"/>
    <lineage>
        <taxon>Bacteria</taxon>
        <taxon>Pseudomonadati</taxon>
        <taxon>Pseudomonadota</taxon>
        <taxon>Betaproteobacteria</taxon>
        <taxon>Burkholderiales</taxon>
        <taxon>Oxalobacteraceae</taxon>
        <taxon>Telluria group</taxon>
        <taxon>Duganella</taxon>
    </lineage>
</organism>
<dbReference type="EMBL" id="WNKY01000001">
    <property type="protein sequence ID" value="MTV36313.1"/>
    <property type="molecule type" value="Genomic_DNA"/>
</dbReference>
<sequence>MSDLDLIHALTFEMAFDAKPAESAELADWIQADMLPVIEQVLDLYRGKRSRRIERLEIDLGTVPAAQARSELPRRLFVQLSSALEDTPAQAGTAASTRDTPGPAADMLAFLRHGTMPWARDAHAAHTQLLRQVIDTRQAHEVLSVALREAPMLTRLIRQFDSQELFAAAGALCHAWTETERAATLAWAEDELRRRRQAGSETESFWRWFLPQCTQAASPDMLRTRWERACRGEPEAEPYTTPQAAAVPSPQSIAGFGADAMSVIEQGLENADAVLLAPYWDRILASAPQCIRNAHPRLWQRWLNAFDADTLVDILGVMQADFAWLIECLATVVPRARLNALLRPAMPRWFAEPADSLAPDAVLAWVKDAVPEHAARILALFATPDSEDGPDTDNVAPVADSIAIRQPDASMPSIAFDQIMHWPPAQRDAVLARAGKASAPTVGSAGFTPAEMHSIEQGLETADFALLAPYWDRVLSSAPQLLRTIHPRRWEHWLRNFDDEVLTDILGVLQADCAGLIERLATVVPRPRLNAVLHPALPHWLAAPAGSLAPQAVLALITQSLPEQSDRILAFLAAEKVEQDLHSREKVVDASADRYRRSDAKEPFMQGGPAPADSHSLASALAPLPDAGLPGLLADLDEAGRGLRSSPSSRSHEQLRKELAKPQVLAQLVPRLDVQQRLMTARVLFNKWPEPQRCAVLTWAVDKHDRLREAGADETSFWVWLLSRHAEPATLDAVVRSYTTTVERETHAAPSPAGALTASPAMLAAGKAQEPAADRAAGGKQGAVDSKHFREPLRVLGPIFARAEIITISKCLNAGEFQLLAPYWDRLLVLAPHWLRSEYPRLARTWLAGFSDEVRIDILSVVQAECCALIERLASVLPREQFHAALRPSLARWFDLGLDQLTPQAIMEDVLRTTPGQSAGLQALLGAQVPSAVAGGTKDTAPMSLEELLERGDAEQWRRNWPSIVIAQRAQLRRHWQQLSKEKRYQAIAGITTRLNLAQQLDLAVMLQPGLAPLMAELLRVLGERSERHDVLHTALQLLLHAEVASIVPERLMQYLLEKHRSLRADLPSDPTRHIAAALHAIGPAPGPRPPEGQAAALASATLSEAALRAYLGDRQAQEARFSTLNSAQLHGLVQAWAGFQQAGEGTNAFLSAVEERALCAATPHAFFGKVLQQAMLGEPIDLDQIGADCGAGVTASFVQPIPSEELAVRHVERDPSAAPAHREASPLSPMLCQALPQRLADAMLRADLSTLDALWADLVRYHPDLLRQAAQRYLGRAEARRHLIDRTDSGKMHELLGCLSGWTARLAAPLLDLAARFGIMLPIPLAPDAFAQHVLRFAFTQVMERPTSTEPAEWVSDLLRSLLPASPQRSDVVFTPVAHAWYELLRGEDTPLKAAFERALFGNVYLDVARQRLRGGAGDSIDAALPEALQQMLTMELCDSHPALTDQLLTDDDFIDANAAVFSAGEWQALARAQLPRQEPKQQLAFWRAVAAQLPAPASDRSADEEEVQAAFRAAFGVLGKPARQAADASSLVFSPDQAPCLPASAETIAILLMRERAPDQAVKASITLLMQRLLADANADTDAHVALHSALSHHRVLDRLLDIVPGPTLARLLCTLRPRLACALPAVLRALSDILPTTLPPVPAMLDGAIWRAVFDTIFIGAAPASAGDMFSALVARLAGDHAQEGPAWQQKIDALRLAPAPGAAQATPAEAMAQLLRPLTGPQAQQAAARTTPVDQAPAPFTGDANLRNAGLVIIAPYIERLFALLDITKDGVFVSEETRQRGVHILQFAITAEETTPEYLLVLNKLLCGIPAAVPVVPGISMTEKEKSTIEQMLKGVIAHWSAIGASSIEGLRETFLQREGCLYYEEEAWHLKIPQRTFDMLLDRLPWSYKMIKFSWMTAPLNVTWR</sequence>